<organism evidence="1 4">
    <name type="scientific">Pyrobaculum aerophilum</name>
    <dbReference type="NCBI Taxonomy" id="13773"/>
    <lineage>
        <taxon>Archaea</taxon>
        <taxon>Thermoproteota</taxon>
        <taxon>Thermoprotei</taxon>
        <taxon>Thermoproteales</taxon>
        <taxon>Thermoproteaceae</taxon>
        <taxon>Pyrobaculum</taxon>
    </lineage>
</organism>
<gene>
    <name evidence="1" type="ORF">CGL51_03755</name>
    <name evidence="2" type="ORF">CGL52_02575</name>
</gene>
<protein>
    <submittedName>
        <fullName evidence="1">Uncharacterized protein</fullName>
    </submittedName>
</protein>
<dbReference type="EMBL" id="NMUF01000004">
    <property type="protein sequence ID" value="RFB00058.1"/>
    <property type="molecule type" value="Genomic_DNA"/>
</dbReference>
<dbReference type="Proteomes" id="UP000257123">
    <property type="component" value="Unassembled WGS sequence"/>
</dbReference>
<evidence type="ECO:0000313" key="2">
    <source>
        <dbReference type="EMBL" id="RFB00058.1"/>
    </source>
</evidence>
<comment type="caution">
    <text evidence="1">The sequence shown here is derived from an EMBL/GenBank/DDBJ whole genome shotgun (WGS) entry which is preliminary data.</text>
</comment>
<proteinExistence type="predicted"/>
<evidence type="ECO:0000313" key="1">
    <source>
        <dbReference type="EMBL" id="RFA97159.1"/>
    </source>
</evidence>
<dbReference type="RefSeq" id="WP_116420736.1">
    <property type="nucleotide sequence ID" value="NZ_NMUE01000008.1"/>
</dbReference>
<name>A0A371R112_9CREN</name>
<reference evidence="3 4" key="1">
    <citation type="submission" date="2017-07" db="EMBL/GenBank/DDBJ databases">
        <title>Draft genome sequence of aerobic hyperthermophilic archaea, Pyrobaculum aerophilum YKB31 and YKB32.</title>
        <authorList>
            <person name="Mochizuki T."/>
            <person name="Berliner A.J."/>
            <person name="Yoshida-Takashima Y."/>
            <person name="Takaki Y."/>
            <person name="Nunoura T."/>
            <person name="Takai K."/>
        </authorList>
    </citation>
    <scope>NUCLEOTIDE SEQUENCE [LARGE SCALE GENOMIC DNA]</scope>
    <source>
        <strain evidence="1 4">YKB31</strain>
        <strain evidence="2 3">YKB32</strain>
    </source>
</reference>
<accession>A0A371R112</accession>
<evidence type="ECO:0000313" key="3">
    <source>
        <dbReference type="Proteomes" id="UP000256877"/>
    </source>
</evidence>
<sequence length="102" mass="11531">MVLQYPLWMEIAASRGRRMPMAEGASVRLAAYFEKDALEKVSFIEASERDAVSLNAVAERAERKCRSPPRKAIQIELPLKFPPEIPCRDIVKKLASPYQDPS</sequence>
<evidence type="ECO:0000313" key="4">
    <source>
        <dbReference type="Proteomes" id="UP000257123"/>
    </source>
</evidence>
<dbReference type="AlphaFoldDB" id="A0A371R112"/>
<dbReference type="EMBL" id="NMUE01000008">
    <property type="protein sequence ID" value="RFA97159.1"/>
    <property type="molecule type" value="Genomic_DNA"/>
</dbReference>
<dbReference type="Proteomes" id="UP000256877">
    <property type="component" value="Unassembled WGS sequence"/>
</dbReference>